<sequence length="401" mass="45399">MKTLFVTATAQTEANYYLIWHLFKENNTDIKKIVIISTEFTRSKGYVDNLTSVLNALQVGSENSSISLEELHLQNGVEESNIEAIKDVLLQWIAHNKASQIIFNITGGTKLMSIAQDQIAQISSRYECVYQSRANNQLVWYNRPPTKQCYDLVLPENIEARLKGRGYQTVSAETSFLDLPAQQYHYINQLHQYMKADFDKAQSLVLLLNALTAGLMKQPEHSFPQTVKVQDSNLLKKCITWVKLLAQAPQPYFSYDSAAGTITWQDKQAVEFVGGKWFEVLTGLLIVQHYLAQEQQVDVQIGLRFKKTSDGNEVDVAYINSGYLHLFECKTVNWDKQDNPTTKVNADLRKFDSVGQVGGLNTHKYFISLFDISNQSLAVAQDTGVKVIMGKQLLDFGRYIA</sequence>
<dbReference type="InterPro" id="IPR015093">
    <property type="entry name" value="Card1_endonucl_dom"/>
</dbReference>
<accession>A0A839TEX4</accession>
<dbReference type="Gene3D" id="3.40.1350.10">
    <property type="match status" value="1"/>
</dbReference>
<dbReference type="SUPFAM" id="SSF52980">
    <property type="entry name" value="Restriction endonuclease-like"/>
    <property type="match status" value="1"/>
</dbReference>
<dbReference type="Pfam" id="PF09002">
    <property type="entry name" value="Card1_endonuc"/>
    <property type="match status" value="1"/>
</dbReference>
<organism evidence="3 4">
    <name type="scientific">Psychrobacter luti</name>
    <dbReference type="NCBI Taxonomy" id="198481"/>
    <lineage>
        <taxon>Bacteria</taxon>
        <taxon>Pseudomonadati</taxon>
        <taxon>Pseudomonadota</taxon>
        <taxon>Gammaproteobacteria</taxon>
        <taxon>Moraxellales</taxon>
        <taxon>Moraxellaceae</taxon>
        <taxon>Psychrobacter</taxon>
    </lineage>
</organism>
<dbReference type="Pfam" id="PF23400">
    <property type="entry name" value="CARF_Card1"/>
    <property type="match status" value="1"/>
</dbReference>
<dbReference type="EMBL" id="JACHXL010000001">
    <property type="protein sequence ID" value="MBB3106123.1"/>
    <property type="molecule type" value="Genomic_DNA"/>
</dbReference>
<feature type="domain" description="Card1 endonuclease" evidence="1">
    <location>
        <begin position="266"/>
        <end position="391"/>
    </location>
</feature>
<evidence type="ECO:0000259" key="1">
    <source>
        <dbReference type="Pfam" id="PF09002"/>
    </source>
</evidence>
<dbReference type="InterPro" id="IPR011335">
    <property type="entry name" value="Restrct_endonuc-II-like"/>
</dbReference>
<keyword evidence="4" id="KW-1185">Reference proteome</keyword>
<evidence type="ECO:0000313" key="3">
    <source>
        <dbReference type="EMBL" id="MBB3106123.1"/>
    </source>
</evidence>
<evidence type="ECO:0008006" key="5">
    <source>
        <dbReference type="Google" id="ProtNLM"/>
    </source>
</evidence>
<dbReference type="RefSeq" id="WP_183618546.1">
    <property type="nucleotide sequence ID" value="NZ_CAJHAH010000002.1"/>
</dbReference>
<dbReference type="Gene3D" id="3.40.50.10770">
    <property type="entry name" value="Hypothetical protein VC1899 like domain (Restriction endonuclease-like)"/>
    <property type="match status" value="1"/>
</dbReference>
<feature type="domain" description="Card1 CARF" evidence="2">
    <location>
        <begin position="11"/>
        <end position="142"/>
    </location>
</feature>
<dbReference type="InterPro" id="IPR011856">
    <property type="entry name" value="tRNA_endonuc-like_dom_sf"/>
</dbReference>
<dbReference type="AlphaFoldDB" id="A0A839TEX4"/>
<evidence type="ECO:0000313" key="4">
    <source>
        <dbReference type="Proteomes" id="UP000588111"/>
    </source>
</evidence>
<protein>
    <recommendedName>
        <fullName evidence="5">DUF1887 domain-containing protein</fullName>
    </recommendedName>
</protein>
<comment type="caution">
    <text evidence="3">The sequence shown here is derived from an EMBL/GenBank/DDBJ whole genome shotgun (WGS) entry which is preliminary data.</text>
</comment>
<reference evidence="3 4" key="1">
    <citation type="submission" date="2020-08" db="EMBL/GenBank/DDBJ databases">
        <title>Genomic Encyclopedia of Type Strains, Phase III (KMG-III): the genomes of soil and plant-associated and newly described type strains.</title>
        <authorList>
            <person name="Whitman W."/>
        </authorList>
    </citation>
    <scope>NUCLEOTIDE SEQUENCE [LARGE SCALE GENOMIC DNA]</scope>
    <source>
        <strain evidence="3 4">CECT 5885</strain>
    </source>
</reference>
<dbReference type="InterPro" id="IPR056339">
    <property type="entry name" value="CARF_Card1"/>
</dbReference>
<name>A0A839TEX4_9GAMM</name>
<proteinExistence type="predicted"/>
<dbReference type="GO" id="GO:0003676">
    <property type="term" value="F:nucleic acid binding"/>
    <property type="evidence" value="ECO:0007669"/>
    <property type="project" value="InterPro"/>
</dbReference>
<gene>
    <name evidence="3" type="ORF">FHS24_000614</name>
</gene>
<evidence type="ECO:0000259" key="2">
    <source>
        <dbReference type="Pfam" id="PF23400"/>
    </source>
</evidence>
<dbReference type="Proteomes" id="UP000588111">
    <property type="component" value="Unassembled WGS sequence"/>
</dbReference>